<dbReference type="AlphaFoldDB" id="A0A4S4N9K3"/>
<feature type="domain" description="HTH lysR-type" evidence="5">
    <location>
        <begin position="7"/>
        <end position="64"/>
    </location>
</feature>
<dbReference type="PROSITE" id="PS50931">
    <property type="entry name" value="HTH_LYSR"/>
    <property type="match status" value="1"/>
</dbReference>
<dbReference type="Gene3D" id="1.10.10.10">
    <property type="entry name" value="Winged helix-like DNA-binding domain superfamily/Winged helix DNA-binding domain"/>
    <property type="match status" value="1"/>
</dbReference>
<dbReference type="SUPFAM" id="SSF46785">
    <property type="entry name" value="Winged helix' DNA-binding domain"/>
    <property type="match status" value="1"/>
</dbReference>
<dbReference type="OrthoDB" id="7328368at2"/>
<comment type="caution">
    <text evidence="6">The sequence shown here is derived from an EMBL/GenBank/DDBJ whole genome shotgun (WGS) entry which is preliminary data.</text>
</comment>
<evidence type="ECO:0000256" key="3">
    <source>
        <dbReference type="ARBA" id="ARBA00023125"/>
    </source>
</evidence>
<comment type="similarity">
    <text evidence="1">Belongs to the LysR transcriptional regulatory family.</text>
</comment>
<dbReference type="Pfam" id="PF00126">
    <property type="entry name" value="HTH_1"/>
    <property type="match status" value="1"/>
</dbReference>
<evidence type="ECO:0000259" key="5">
    <source>
        <dbReference type="PROSITE" id="PS50931"/>
    </source>
</evidence>
<dbReference type="InterPro" id="IPR036390">
    <property type="entry name" value="WH_DNA-bd_sf"/>
</dbReference>
<dbReference type="Proteomes" id="UP000306602">
    <property type="component" value="Unassembled WGS sequence"/>
</dbReference>
<keyword evidence="3" id="KW-0238">DNA-binding</keyword>
<accession>A0A4S4N9K3</accession>
<evidence type="ECO:0000313" key="6">
    <source>
        <dbReference type="EMBL" id="THH35859.1"/>
    </source>
</evidence>
<protein>
    <submittedName>
        <fullName evidence="6">LysR family transcriptional regulator</fullName>
    </submittedName>
</protein>
<proteinExistence type="inferred from homology"/>
<dbReference type="GO" id="GO:0003700">
    <property type="term" value="F:DNA-binding transcription factor activity"/>
    <property type="evidence" value="ECO:0007669"/>
    <property type="project" value="InterPro"/>
</dbReference>
<dbReference type="Pfam" id="PF03466">
    <property type="entry name" value="LysR_substrate"/>
    <property type="match status" value="1"/>
</dbReference>
<gene>
    <name evidence="6" type="ORF">E4Z66_12355</name>
</gene>
<evidence type="ECO:0000256" key="4">
    <source>
        <dbReference type="ARBA" id="ARBA00023163"/>
    </source>
</evidence>
<dbReference type="InterPro" id="IPR058163">
    <property type="entry name" value="LysR-type_TF_proteobact-type"/>
</dbReference>
<dbReference type="InterPro" id="IPR005119">
    <property type="entry name" value="LysR_subst-bd"/>
</dbReference>
<evidence type="ECO:0000256" key="1">
    <source>
        <dbReference type="ARBA" id="ARBA00009437"/>
    </source>
</evidence>
<dbReference type="GO" id="GO:0006351">
    <property type="term" value="P:DNA-templated transcription"/>
    <property type="evidence" value="ECO:0007669"/>
    <property type="project" value="TreeGrafter"/>
</dbReference>
<dbReference type="PANTHER" id="PTHR30537">
    <property type="entry name" value="HTH-TYPE TRANSCRIPTIONAL REGULATOR"/>
    <property type="match status" value="1"/>
</dbReference>
<dbReference type="SUPFAM" id="SSF53850">
    <property type="entry name" value="Periplasmic binding protein-like II"/>
    <property type="match status" value="1"/>
</dbReference>
<sequence>MEWRDLPPLAAIRAFAAFADTGNVQAAGAALNVSHAAISQQLRALEDHLGLALLDRSGRAMTLTPEGRALAAATLEGFGKMAGAVAELTGAEADRPLQISTTASFAANWLMPRLGGFRAEYPEIDLVISAAPQRVDPAPGGVDLALRYGDGDWSGVDSELLMGAPIVGVAAPSLFGGAPPEDLTELTEYTWFQELGTHEGSDWLGPRGLRASTGVVTVPGNLAIDGARAGEGIALTARIAVEADLASGGLICLFELRSEAGYYMVTRPGVLRPPLRKLMKWLRAEAGRSKS</sequence>
<keyword evidence="7" id="KW-1185">Reference proteome</keyword>
<keyword evidence="2" id="KW-0805">Transcription regulation</keyword>
<dbReference type="GO" id="GO:0043565">
    <property type="term" value="F:sequence-specific DNA binding"/>
    <property type="evidence" value="ECO:0007669"/>
    <property type="project" value="TreeGrafter"/>
</dbReference>
<dbReference type="PANTHER" id="PTHR30537:SF74">
    <property type="entry name" value="HTH-TYPE TRANSCRIPTIONAL REGULATOR TRPI"/>
    <property type="match status" value="1"/>
</dbReference>
<name>A0A4S4N9K3_9RHOB</name>
<reference evidence="6 7" key="1">
    <citation type="submission" date="2019-04" db="EMBL/GenBank/DDBJ databases">
        <title>Shimia ponticola sp. nov., isolated from seawater.</title>
        <authorList>
            <person name="Kim Y.-O."/>
            <person name="Yoon J.-H."/>
        </authorList>
    </citation>
    <scope>NUCLEOTIDE SEQUENCE [LARGE SCALE GENOMIC DNA]</scope>
    <source>
        <strain evidence="6 7">MYP11</strain>
    </source>
</reference>
<dbReference type="EMBL" id="SRKY01000003">
    <property type="protein sequence ID" value="THH35859.1"/>
    <property type="molecule type" value="Genomic_DNA"/>
</dbReference>
<dbReference type="InterPro" id="IPR000847">
    <property type="entry name" value="LysR_HTH_N"/>
</dbReference>
<dbReference type="RefSeq" id="WP_136463329.1">
    <property type="nucleotide sequence ID" value="NZ_SRKY01000003.1"/>
</dbReference>
<organism evidence="6 7">
    <name type="scientific">Aliishimia ponticola</name>
    <dbReference type="NCBI Taxonomy" id="2499833"/>
    <lineage>
        <taxon>Bacteria</taxon>
        <taxon>Pseudomonadati</taxon>
        <taxon>Pseudomonadota</taxon>
        <taxon>Alphaproteobacteria</taxon>
        <taxon>Rhodobacterales</taxon>
        <taxon>Paracoccaceae</taxon>
        <taxon>Aliishimia</taxon>
    </lineage>
</organism>
<evidence type="ECO:0000256" key="2">
    <source>
        <dbReference type="ARBA" id="ARBA00023015"/>
    </source>
</evidence>
<keyword evidence="4" id="KW-0804">Transcription</keyword>
<dbReference type="InterPro" id="IPR036388">
    <property type="entry name" value="WH-like_DNA-bd_sf"/>
</dbReference>
<evidence type="ECO:0000313" key="7">
    <source>
        <dbReference type="Proteomes" id="UP000306602"/>
    </source>
</evidence>
<dbReference type="Gene3D" id="3.40.190.10">
    <property type="entry name" value="Periplasmic binding protein-like II"/>
    <property type="match status" value="2"/>
</dbReference>